<gene>
    <name evidence="2" type="ORF">E1163_04735</name>
</gene>
<organism evidence="2 3">
    <name type="scientific">Fulvivirga kasyanovii</name>
    <dbReference type="NCBI Taxonomy" id="396812"/>
    <lineage>
        <taxon>Bacteria</taxon>
        <taxon>Pseudomonadati</taxon>
        <taxon>Bacteroidota</taxon>
        <taxon>Cytophagia</taxon>
        <taxon>Cytophagales</taxon>
        <taxon>Fulvivirgaceae</taxon>
        <taxon>Fulvivirga</taxon>
    </lineage>
</organism>
<keyword evidence="1" id="KW-0472">Membrane</keyword>
<feature type="non-terminal residue" evidence="2">
    <location>
        <position position="121"/>
    </location>
</feature>
<evidence type="ECO:0000256" key="1">
    <source>
        <dbReference type="SAM" id="Phobius"/>
    </source>
</evidence>
<dbReference type="Proteomes" id="UP000798808">
    <property type="component" value="Unassembled WGS sequence"/>
</dbReference>
<keyword evidence="1" id="KW-0812">Transmembrane</keyword>
<sequence length="121" mass="13879">MYSFEVKEIDMVAIGFCLLSVVMFCSMFYVLGQSVDQKRLIRNYVLYFATWLGYIFVLSNTGLLDVFGLPPRVPLFIIVPSIIICIVVTGRPAFKEIMAKLPVTFAVYIQSFRILVEMLIY</sequence>
<proteinExistence type="predicted"/>
<feature type="transmembrane region" description="Helical" evidence="1">
    <location>
        <begin position="12"/>
        <end position="32"/>
    </location>
</feature>
<feature type="transmembrane region" description="Helical" evidence="1">
    <location>
        <begin position="75"/>
        <end position="94"/>
    </location>
</feature>
<evidence type="ECO:0008006" key="4">
    <source>
        <dbReference type="Google" id="ProtNLM"/>
    </source>
</evidence>
<accession>A0ABW9RM34</accession>
<evidence type="ECO:0000313" key="3">
    <source>
        <dbReference type="Proteomes" id="UP000798808"/>
    </source>
</evidence>
<feature type="transmembrane region" description="Helical" evidence="1">
    <location>
        <begin position="44"/>
        <end position="63"/>
    </location>
</feature>
<reference evidence="2 3" key="1">
    <citation type="submission" date="2019-02" db="EMBL/GenBank/DDBJ databases">
        <authorList>
            <person name="Goldberg S.R."/>
            <person name="Haltli B.A."/>
            <person name="Correa H."/>
            <person name="Russell K.G."/>
        </authorList>
    </citation>
    <scope>NUCLEOTIDE SEQUENCE [LARGE SCALE GENOMIC DNA]</scope>
    <source>
        <strain evidence="2 3">JCM 16186</strain>
    </source>
</reference>
<keyword evidence="1" id="KW-1133">Transmembrane helix</keyword>
<keyword evidence="3" id="KW-1185">Reference proteome</keyword>
<comment type="caution">
    <text evidence="2">The sequence shown here is derived from an EMBL/GenBank/DDBJ whole genome shotgun (WGS) entry which is preliminary data.</text>
</comment>
<name>A0ABW9RM34_9BACT</name>
<dbReference type="EMBL" id="SMLW01000387">
    <property type="protein sequence ID" value="MTI24245.1"/>
    <property type="molecule type" value="Genomic_DNA"/>
</dbReference>
<dbReference type="RefSeq" id="WP_155170043.1">
    <property type="nucleotide sequence ID" value="NZ_SMLW01000387.1"/>
</dbReference>
<evidence type="ECO:0000313" key="2">
    <source>
        <dbReference type="EMBL" id="MTI24245.1"/>
    </source>
</evidence>
<protein>
    <recommendedName>
        <fullName evidence="4">Histidine kinase N-terminal 7TM region domain-containing protein</fullName>
    </recommendedName>
</protein>